<feature type="compositionally biased region" description="Low complexity" evidence="1">
    <location>
        <begin position="42"/>
        <end position="53"/>
    </location>
</feature>
<reference evidence="2 3" key="1">
    <citation type="submission" date="2024-01" db="EMBL/GenBank/DDBJ databases">
        <title>Genome assemblies of Stephania.</title>
        <authorList>
            <person name="Yang L."/>
        </authorList>
    </citation>
    <scope>NUCLEOTIDE SEQUENCE [LARGE SCALE GENOMIC DNA]</scope>
    <source>
        <strain evidence="2">JXDWG</strain>
        <tissue evidence="2">Leaf</tissue>
    </source>
</reference>
<accession>A0AAP0KCP5</accession>
<dbReference type="EMBL" id="JBBNAG010000003">
    <property type="protein sequence ID" value="KAK9148712.1"/>
    <property type="molecule type" value="Genomic_DNA"/>
</dbReference>
<feature type="compositionally biased region" description="Basic residues" evidence="1">
    <location>
        <begin position="80"/>
        <end position="92"/>
    </location>
</feature>
<protein>
    <submittedName>
        <fullName evidence="2">Uncharacterized protein</fullName>
    </submittedName>
</protein>
<evidence type="ECO:0000313" key="2">
    <source>
        <dbReference type="EMBL" id="KAK9148712.1"/>
    </source>
</evidence>
<dbReference type="Proteomes" id="UP001419268">
    <property type="component" value="Unassembled WGS sequence"/>
</dbReference>
<proteinExistence type="predicted"/>
<comment type="caution">
    <text evidence="2">The sequence shown here is derived from an EMBL/GenBank/DDBJ whole genome shotgun (WGS) entry which is preliminary data.</text>
</comment>
<sequence length="92" mass="9466">MPPVPSSATGLCNLGMAKKKHAAINHPQAERITAGKAARAAAAAAASTTARDAGSSQPQSAGEVESDPGNPETISMIASYRKKRPVEKKKIK</sequence>
<name>A0AAP0KCP5_9MAGN</name>
<organism evidence="2 3">
    <name type="scientific">Stephania cephalantha</name>
    <dbReference type="NCBI Taxonomy" id="152367"/>
    <lineage>
        <taxon>Eukaryota</taxon>
        <taxon>Viridiplantae</taxon>
        <taxon>Streptophyta</taxon>
        <taxon>Embryophyta</taxon>
        <taxon>Tracheophyta</taxon>
        <taxon>Spermatophyta</taxon>
        <taxon>Magnoliopsida</taxon>
        <taxon>Ranunculales</taxon>
        <taxon>Menispermaceae</taxon>
        <taxon>Menispermoideae</taxon>
        <taxon>Cissampelideae</taxon>
        <taxon>Stephania</taxon>
    </lineage>
</organism>
<dbReference type="AlphaFoldDB" id="A0AAP0KCP5"/>
<evidence type="ECO:0000256" key="1">
    <source>
        <dbReference type="SAM" id="MobiDB-lite"/>
    </source>
</evidence>
<gene>
    <name evidence="2" type="ORF">Scep_007469</name>
</gene>
<feature type="region of interest" description="Disordered" evidence="1">
    <location>
        <begin position="42"/>
        <end position="92"/>
    </location>
</feature>
<keyword evidence="3" id="KW-1185">Reference proteome</keyword>
<evidence type="ECO:0000313" key="3">
    <source>
        <dbReference type="Proteomes" id="UP001419268"/>
    </source>
</evidence>